<gene>
    <name evidence="2" type="ORF">PSTT_00626</name>
</gene>
<name>A0A2S4W606_9BASI</name>
<evidence type="ECO:0000256" key="1">
    <source>
        <dbReference type="SAM" id="MobiDB-lite"/>
    </source>
</evidence>
<proteinExistence type="predicted"/>
<comment type="caution">
    <text evidence="2">The sequence shown here is derived from an EMBL/GenBank/DDBJ whole genome shotgun (WGS) entry which is preliminary data.</text>
</comment>
<reference evidence="2" key="1">
    <citation type="submission" date="2017-12" db="EMBL/GenBank/DDBJ databases">
        <title>Gene loss provides genomic basis for host adaptation in cereal stripe rust fungi.</title>
        <authorList>
            <person name="Xia C."/>
        </authorList>
    </citation>
    <scope>NUCLEOTIDE SEQUENCE [LARGE SCALE GENOMIC DNA]</scope>
    <source>
        <strain evidence="2">93-210</strain>
    </source>
</reference>
<feature type="non-terminal residue" evidence="2">
    <location>
        <position position="1"/>
    </location>
</feature>
<organism evidence="2 3">
    <name type="scientific">Puccinia striiformis</name>
    <dbReference type="NCBI Taxonomy" id="27350"/>
    <lineage>
        <taxon>Eukaryota</taxon>
        <taxon>Fungi</taxon>
        <taxon>Dikarya</taxon>
        <taxon>Basidiomycota</taxon>
        <taxon>Pucciniomycotina</taxon>
        <taxon>Pucciniomycetes</taxon>
        <taxon>Pucciniales</taxon>
        <taxon>Pucciniaceae</taxon>
        <taxon>Puccinia</taxon>
    </lineage>
</organism>
<feature type="compositionally biased region" description="Polar residues" evidence="1">
    <location>
        <begin position="175"/>
        <end position="188"/>
    </location>
</feature>
<dbReference type="VEuPathDB" id="FungiDB:PSTT_00626"/>
<protein>
    <submittedName>
        <fullName evidence="2">Uncharacterized protein</fullName>
    </submittedName>
</protein>
<accession>A0A2S4W606</accession>
<evidence type="ECO:0000313" key="3">
    <source>
        <dbReference type="Proteomes" id="UP000239156"/>
    </source>
</evidence>
<dbReference type="Proteomes" id="UP000239156">
    <property type="component" value="Unassembled WGS sequence"/>
</dbReference>
<dbReference type="VEuPathDB" id="FungiDB:PSHT_00347"/>
<evidence type="ECO:0000313" key="2">
    <source>
        <dbReference type="EMBL" id="POW17214.1"/>
    </source>
</evidence>
<keyword evidence="3" id="KW-1185">Reference proteome</keyword>
<sequence>FLIRSQVIRCQAWILKIRILHLVTQDTMLGSREQANRLAINSLGSVRDKVCIYLDESPSSLEALELTLQLPGGPTWEDEFAMLQRELAIFKEKVVEKDFITNKRKLLKNILQLQKIYTLIPTTQEDRLLFKLGDKGVGMRPLEQAPTIEPETIMFHPKSSLSPVRNDKSTKKRSQQPILNFLQKSSHGMRSRTPAGKSKDLEMVPLIFDPASGKSHTRVNPPIHQAPELSGDVLDIVRCTAIWDWLKKLNTLLHEIMPLKVASKVVDASHGGPMHRKYKGRQEYLLLQLFHKLVPLAHLEDFLAINDTIRLAVINVFHRSSILWSLIDRYHKCFSHFRYSNVFVGLVVEVELDSSATYKYIQVTTDLIQFLQFDGIKRIDPERVIDRGRYICSPHE</sequence>
<dbReference type="AlphaFoldDB" id="A0A2S4W606"/>
<dbReference type="EMBL" id="PKSL01000003">
    <property type="protein sequence ID" value="POW17214.1"/>
    <property type="molecule type" value="Genomic_DNA"/>
</dbReference>
<feature type="region of interest" description="Disordered" evidence="1">
    <location>
        <begin position="158"/>
        <end position="196"/>
    </location>
</feature>